<proteinExistence type="predicted"/>
<reference evidence="1 2" key="1">
    <citation type="submission" date="2024-02" db="EMBL/GenBank/DDBJ databases">
        <title>De novo assembly and annotation of 12 fungi associated with fruit tree decline syndrome in Ontario, Canada.</title>
        <authorList>
            <person name="Sulman M."/>
            <person name="Ellouze W."/>
            <person name="Ilyukhin E."/>
        </authorList>
    </citation>
    <scope>NUCLEOTIDE SEQUENCE [LARGE SCALE GENOMIC DNA]</scope>
    <source>
        <strain evidence="1 2">M169</strain>
    </source>
</reference>
<protein>
    <submittedName>
        <fullName evidence="1">Uncharacterized protein</fullName>
    </submittedName>
</protein>
<gene>
    <name evidence="1" type="ORF">SLS63_014175</name>
</gene>
<accession>A0ABR1NLK5</accession>
<organism evidence="1 2">
    <name type="scientific">Diaporthe eres</name>
    <name type="common">Phomopsis oblonga</name>
    <dbReference type="NCBI Taxonomy" id="83184"/>
    <lineage>
        <taxon>Eukaryota</taxon>
        <taxon>Fungi</taxon>
        <taxon>Dikarya</taxon>
        <taxon>Ascomycota</taxon>
        <taxon>Pezizomycotina</taxon>
        <taxon>Sordariomycetes</taxon>
        <taxon>Sordariomycetidae</taxon>
        <taxon>Diaporthales</taxon>
        <taxon>Diaporthaceae</taxon>
        <taxon>Diaporthe</taxon>
        <taxon>Diaporthe eres species complex</taxon>
    </lineage>
</organism>
<sequence>MYQNIVLFPVYTVEREVEVVNTALAWLVKTSAPQQAATQQPVLAVVEDTESPVDAEAFDETLLKPGDGDRTVLLV</sequence>
<dbReference type="EMBL" id="JAKNSF020000248">
    <property type="protein sequence ID" value="KAK7705168.1"/>
    <property type="molecule type" value="Genomic_DNA"/>
</dbReference>
<comment type="caution">
    <text evidence="1">The sequence shown here is derived from an EMBL/GenBank/DDBJ whole genome shotgun (WGS) entry which is preliminary data.</text>
</comment>
<name>A0ABR1NLK5_DIAER</name>
<evidence type="ECO:0000313" key="1">
    <source>
        <dbReference type="EMBL" id="KAK7705168.1"/>
    </source>
</evidence>
<keyword evidence="2" id="KW-1185">Reference proteome</keyword>
<evidence type="ECO:0000313" key="2">
    <source>
        <dbReference type="Proteomes" id="UP001430848"/>
    </source>
</evidence>
<dbReference type="Proteomes" id="UP001430848">
    <property type="component" value="Unassembled WGS sequence"/>
</dbReference>